<reference evidence="1" key="2">
    <citation type="submission" date="2015-03" db="UniProtKB">
        <authorList>
            <consortium name="EnsemblPlants"/>
        </authorList>
    </citation>
    <scope>IDENTIFICATION</scope>
</reference>
<accession>A0A0D3HCZ7</accession>
<evidence type="ECO:0000313" key="1">
    <source>
        <dbReference type="EnsemblPlants" id="OBART10G07940.1"/>
    </source>
</evidence>
<organism evidence="1">
    <name type="scientific">Oryza barthii</name>
    <dbReference type="NCBI Taxonomy" id="65489"/>
    <lineage>
        <taxon>Eukaryota</taxon>
        <taxon>Viridiplantae</taxon>
        <taxon>Streptophyta</taxon>
        <taxon>Embryophyta</taxon>
        <taxon>Tracheophyta</taxon>
        <taxon>Spermatophyta</taxon>
        <taxon>Magnoliopsida</taxon>
        <taxon>Liliopsida</taxon>
        <taxon>Poales</taxon>
        <taxon>Poaceae</taxon>
        <taxon>BOP clade</taxon>
        <taxon>Oryzoideae</taxon>
        <taxon>Oryzeae</taxon>
        <taxon>Oryzinae</taxon>
        <taxon>Oryza</taxon>
    </lineage>
</organism>
<dbReference type="HOGENOM" id="CLU_1104171_0_0_1"/>
<dbReference type="AlphaFoldDB" id="A0A0D3HCZ7"/>
<name>A0A0D3HCZ7_9ORYZ</name>
<keyword evidence="2" id="KW-1185">Reference proteome</keyword>
<dbReference type="Proteomes" id="UP000026960">
    <property type="component" value="Chromosome 10"/>
</dbReference>
<protein>
    <submittedName>
        <fullName evidence="1">Uncharacterized protein</fullName>
    </submittedName>
</protein>
<dbReference type="Pfam" id="PF07893">
    <property type="entry name" value="DUF1668"/>
    <property type="match status" value="1"/>
</dbReference>
<dbReference type="PANTHER" id="PTHR33085">
    <property type="entry name" value="OS12G0113100 PROTEIN-RELATED"/>
    <property type="match status" value="1"/>
</dbReference>
<dbReference type="PaxDb" id="65489-OBART10G07940.1"/>
<dbReference type="Gramene" id="OBART10G07940.1">
    <property type="protein sequence ID" value="OBART10G07940.1"/>
    <property type="gene ID" value="OBART10G07940"/>
</dbReference>
<sequence length="252" mass="28603">MEAASPELLPMCWAEHCFEALIHCLPPAPPPSRTGTGAPSQRRQARRIAAHAVVGDSQIWVSTERHSMFSFDTASDAWPNFGDWVLPFRGRIEHVPVDNLSFGFSPHDDGHLRASDLTATPPLLPPHKHWRFKAAAEEDEEETEVRERFAVVTGVEVEASGSIKAVRMASMSNSVSSPGIPAKMISKIHKTVKMAKWQWVHASYWHFNETHFRDNISAKPFFLSWPNYHFLVLSSVHHIARHIRSLFLFRLR</sequence>
<evidence type="ECO:0000313" key="2">
    <source>
        <dbReference type="Proteomes" id="UP000026960"/>
    </source>
</evidence>
<dbReference type="PANTHER" id="PTHR33085:SF126">
    <property type="entry name" value="EXPRESSED PROTEIN"/>
    <property type="match status" value="1"/>
</dbReference>
<proteinExistence type="predicted"/>
<dbReference type="EnsemblPlants" id="OBART10G07940.1">
    <property type="protein sequence ID" value="OBART10G07940.1"/>
    <property type="gene ID" value="OBART10G07940"/>
</dbReference>
<dbReference type="STRING" id="65489.A0A0D3HCZ7"/>
<dbReference type="InterPro" id="IPR012871">
    <property type="entry name" value="DUF1668_ORYSA"/>
</dbReference>
<reference evidence="1" key="1">
    <citation type="journal article" date="2009" name="Rice">
        <title>De Novo Next Generation Sequencing of Plant Genomes.</title>
        <authorList>
            <person name="Rounsley S."/>
            <person name="Marri P.R."/>
            <person name="Yu Y."/>
            <person name="He R."/>
            <person name="Sisneros N."/>
            <person name="Goicoechea J.L."/>
            <person name="Lee S.J."/>
            <person name="Angelova A."/>
            <person name="Kudrna D."/>
            <person name="Luo M."/>
            <person name="Affourtit J."/>
            <person name="Desany B."/>
            <person name="Knight J."/>
            <person name="Niazi F."/>
            <person name="Egholm M."/>
            <person name="Wing R.A."/>
        </authorList>
    </citation>
    <scope>NUCLEOTIDE SEQUENCE [LARGE SCALE GENOMIC DNA]</scope>
    <source>
        <strain evidence="1">cv. IRGC 105608</strain>
    </source>
</reference>